<dbReference type="Pfam" id="PF11753">
    <property type="entry name" value="DUF3310"/>
    <property type="match status" value="1"/>
</dbReference>
<keyword evidence="2" id="KW-1185">Reference proteome</keyword>
<dbReference type="EMBL" id="AP025285">
    <property type="protein sequence ID" value="BDC91377.1"/>
    <property type="molecule type" value="Genomic_DNA"/>
</dbReference>
<dbReference type="Proteomes" id="UP001431186">
    <property type="component" value="Chromosome"/>
</dbReference>
<dbReference type="RefSeq" id="WP_265591390.1">
    <property type="nucleotide sequence ID" value="NZ_AP025285.1"/>
</dbReference>
<sequence length="145" mass="16886">MEEKERIWIVSACRREVDEGEQVEVWPAMAFKDAEAASLWIKDKDTEGSPFFYRLQWSCLLDVDMASSPARNPSHYERGGLRCDQVMGAMLSHEEQVGYWYGCAMKYVWRWPSKYEDKDRQIEDIDKAIECLSRLKAVVGHGNSR</sequence>
<dbReference type="AlphaFoldDB" id="A0AAU9CGL6"/>
<gene>
    <name evidence="1" type="ORF">ATTO_12490</name>
</gene>
<reference evidence="1" key="1">
    <citation type="submission" date="2021-11" db="EMBL/GenBank/DDBJ databases">
        <title>Complete genome sequence of Atopobiaceae bacterium TOC12.</title>
        <authorList>
            <person name="Morinaga K."/>
            <person name="Kusada H."/>
            <person name="Tamaki H."/>
        </authorList>
    </citation>
    <scope>NUCLEOTIDE SEQUENCE</scope>
    <source>
        <strain evidence="1">TOC12</strain>
    </source>
</reference>
<proteinExistence type="predicted"/>
<name>A0AAU9CGL6_9ACTN</name>
<evidence type="ECO:0000313" key="2">
    <source>
        <dbReference type="Proteomes" id="UP001431186"/>
    </source>
</evidence>
<dbReference type="KEGG" id="lcal:ATTO_12490"/>
<protein>
    <recommendedName>
        <fullName evidence="3">DUF3310 domain-containing protein</fullName>
    </recommendedName>
</protein>
<evidence type="ECO:0008006" key="3">
    <source>
        <dbReference type="Google" id="ProtNLM"/>
    </source>
</evidence>
<accession>A0AAU9CGL6</accession>
<evidence type="ECO:0000313" key="1">
    <source>
        <dbReference type="EMBL" id="BDC91377.1"/>
    </source>
</evidence>
<dbReference type="InterPro" id="IPR021739">
    <property type="entry name" value="SaV-like"/>
</dbReference>
<organism evidence="1 2">
    <name type="scientific">Leptogranulimonas caecicola</name>
    <dbReference type="NCBI Taxonomy" id="2894156"/>
    <lineage>
        <taxon>Bacteria</taxon>
        <taxon>Bacillati</taxon>
        <taxon>Actinomycetota</taxon>
        <taxon>Coriobacteriia</taxon>
        <taxon>Coriobacteriales</taxon>
        <taxon>Kribbibacteriaceae</taxon>
        <taxon>Leptogranulimonas</taxon>
    </lineage>
</organism>